<dbReference type="InterPro" id="IPR000977">
    <property type="entry name" value="DNA_ligase_ATP-dep"/>
</dbReference>
<dbReference type="STRING" id="109895.A0A507EA83"/>
<dbReference type="PROSITE" id="PS00697">
    <property type="entry name" value="DNA_LIGASE_A1"/>
    <property type="match status" value="1"/>
</dbReference>
<keyword evidence="21" id="KW-1185">Reference proteome</keyword>
<accession>A0A507EA83</accession>
<comment type="similarity">
    <text evidence="3 16">Belongs to the ATP-dependent DNA ligase family.</text>
</comment>
<evidence type="ECO:0000313" key="21">
    <source>
        <dbReference type="Proteomes" id="UP000318582"/>
    </source>
</evidence>
<evidence type="ECO:0000256" key="14">
    <source>
        <dbReference type="ARBA" id="ARBA00034003"/>
    </source>
</evidence>
<dbReference type="Gene3D" id="2.40.50.140">
    <property type="entry name" value="Nucleic acid-binding proteins"/>
    <property type="match status" value="1"/>
</dbReference>
<dbReference type="GO" id="GO:0006297">
    <property type="term" value="P:nucleotide-excision repair, DNA gap filling"/>
    <property type="evidence" value="ECO:0007669"/>
    <property type="project" value="TreeGrafter"/>
</dbReference>
<dbReference type="PANTHER" id="PTHR45997">
    <property type="entry name" value="DNA LIGASE 4"/>
    <property type="match status" value="1"/>
</dbReference>
<dbReference type="EMBL" id="QEAQ01000017">
    <property type="protein sequence ID" value="TPX60205.1"/>
    <property type="molecule type" value="Genomic_DNA"/>
</dbReference>
<comment type="subcellular location">
    <subcellularLocation>
        <location evidence="2">Nucleus</location>
    </subcellularLocation>
</comment>
<feature type="region of interest" description="Disordered" evidence="17">
    <location>
        <begin position="804"/>
        <end position="831"/>
    </location>
</feature>
<evidence type="ECO:0000313" key="20">
    <source>
        <dbReference type="EMBL" id="TPX60205.1"/>
    </source>
</evidence>
<feature type="domain" description="ATP-dependent DNA ligase family profile" evidence="18">
    <location>
        <begin position="352"/>
        <end position="486"/>
    </location>
</feature>
<name>A0A507EA83_9FUNG</name>
<evidence type="ECO:0000256" key="4">
    <source>
        <dbReference type="ARBA" id="ARBA00022598"/>
    </source>
</evidence>
<sequence>MSQNIQPDTASRASFYDLCKCLQSILVKRGKDAKVEKMRIYMKEWRDTGGDFHPAVRLILPHLDKARTSYGMKEKNLAKTYVEVLGLAATSPDADALMNWRNPSRSMQATAGDFPGVLYNVIVGRSSVREKSAVTVADVNEQLDRLDAAQDKDERRDIIRYFFQNCTPMEQTWIARVIMKDLKLGVSEKTILKIWHPDGLDLFNVCNDLAEVTKELRDPKKRLGQSDIDIFKPFKPMLSRRVDKMEHAVKAMGHGTFWIETKLDGERMQMHMRRTRSGCEFGWWSRNATDYTPDYGASDKEGSLAPYIYELFPPTVKNVILDGELMAYNTETQIYEPFGALKTASKEVLQFGENAKLRVCFIVFDIVYWNGRSLLDQSLTSRYNCLLKVLNEKKTFLEINPHTEGSSVADLITAMDQRMEHMEEGLCIKNPMSLYQPSTKCDDWLKMKPDYLEGQGDDVDVLLIAGFYGEGRRRGVLSHFMCAILEDPPPPNQEPRWMSFCRFGSGYKLDEIESISRQREGIWRTYDPNRLPSWFLHPWGSKEKPDMIIASPHNAIVVQLKAFQIVPSDQYASKWTLRFPRFVKIRDDKSLDSTLTQKEMLEIAQKGDGRMQTRRLLDPNFASSPDSKTKGIIRRPNVQATVKVASQYQAVDVSKVFKDKNWLAGMEVCVLPGAGVQLSKQEAKDVPPELLRACEDRRSIWVTMKKYGGSAVANPTSSTTMIIADQHTLAVSNFIRSGHYDIVHSRYLLVCLLAKKILPLTPRYMIYTSPVTTEKFKECVDKWGDSYFDDLRVSTMKELFSHMDTTEAKSEKKRKRSSDQKADISSPKRTRDTTIEEIDERYFSMTPHEGSLFRRIRVYLDRFHDLRVSSSLTSQLASYEPPTEITIVPTSDDETESKVPPPEYLQDSWLDIVALKLRVRGAVVVDAIDEFTTHVVLDVRSSPETLTSRVQLVRHLLALLPDRHTHRHHLVGQPWVDKSIDVGRMVPEKDYEIGYAPGKGVIVGGVGKAM</sequence>
<dbReference type="CDD" id="cd07968">
    <property type="entry name" value="OBF_DNA_ligase_IV"/>
    <property type="match status" value="1"/>
</dbReference>
<keyword evidence="5" id="KW-0479">Metal-binding</keyword>
<dbReference type="PROSITE" id="PS50172">
    <property type="entry name" value="BRCT"/>
    <property type="match status" value="2"/>
</dbReference>
<reference evidence="20 21" key="1">
    <citation type="journal article" date="2019" name="Sci. Rep.">
        <title>Comparative genomics of chytrid fungi reveal insights into the obligate biotrophic and pathogenic lifestyle of Synchytrium endobioticum.</title>
        <authorList>
            <person name="van de Vossenberg B.T.L.H."/>
            <person name="Warris S."/>
            <person name="Nguyen H.D.T."/>
            <person name="van Gent-Pelzer M.P.E."/>
            <person name="Joly D.L."/>
            <person name="van de Geest H.C."/>
            <person name="Bonants P.J.M."/>
            <person name="Smith D.S."/>
            <person name="Levesque C.A."/>
            <person name="van der Lee T.A.J."/>
        </authorList>
    </citation>
    <scope>NUCLEOTIDE SEQUENCE [LARGE SCALE GENOMIC DNA]</scope>
    <source>
        <strain evidence="20 21">CBS 809.83</strain>
    </source>
</reference>
<dbReference type="InterPro" id="IPR012310">
    <property type="entry name" value="DNA_ligase_ATP-dep_cent"/>
</dbReference>
<dbReference type="Pfam" id="PF11411">
    <property type="entry name" value="DNA_ligase_IV"/>
    <property type="match status" value="1"/>
</dbReference>
<dbReference type="Gene3D" id="3.40.50.10190">
    <property type="entry name" value="BRCT domain"/>
    <property type="match status" value="2"/>
</dbReference>
<dbReference type="EC" id="6.5.1.1" evidence="15"/>
<comment type="catalytic activity">
    <reaction evidence="14 15">
        <text>ATP + (deoxyribonucleotide)n-3'-hydroxyl + 5'-phospho-(deoxyribonucleotide)m = (deoxyribonucleotide)n+m + AMP + diphosphate.</text>
        <dbReference type="EC" id="6.5.1.1"/>
    </reaction>
</comment>
<dbReference type="CDD" id="cd07903">
    <property type="entry name" value="Adenylation_DNA_ligase_IV"/>
    <property type="match status" value="1"/>
</dbReference>
<dbReference type="InterPro" id="IPR036599">
    <property type="entry name" value="DNA_ligase_N_sf"/>
</dbReference>
<keyword evidence="9 15" id="KW-0067">ATP-binding</keyword>
<dbReference type="GO" id="GO:0071897">
    <property type="term" value="P:DNA biosynthetic process"/>
    <property type="evidence" value="ECO:0007669"/>
    <property type="project" value="InterPro"/>
</dbReference>
<dbReference type="SUPFAM" id="SSF56091">
    <property type="entry name" value="DNA ligase/mRNA capping enzyme, catalytic domain"/>
    <property type="match status" value="1"/>
</dbReference>
<feature type="domain" description="BRCT" evidence="19">
    <location>
        <begin position="704"/>
        <end position="765"/>
    </location>
</feature>
<dbReference type="InterPro" id="IPR029710">
    <property type="entry name" value="LIG4"/>
</dbReference>
<dbReference type="Gene3D" id="1.10.3260.10">
    <property type="entry name" value="DNA ligase, ATP-dependent, N-terminal domain"/>
    <property type="match status" value="1"/>
</dbReference>
<dbReference type="GO" id="GO:0003910">
    <property type="term" value="F:DNA ligase (ATP) activity"/>
    <property type="evidence" value="ECO:0007669"/>
    <property type="project" value="UniProtKB-EC"/>
</dbReference>
<organism evidence="20 21">
    <name type="scientific">Powellomyces hirtus</name>
    <dbReference type="NCBI Taxonomy" id="109895"/>
    <lineage>
        <taxon>Eukaryota</taxon>
        <taxon>Fungi</taxon>
        <taxon>Fungi incertae sedis</taxon>
        <taxon>Chytridiomycota</taxon>
        <taxon>Chytridiomycota incertae sedis</taxon>
        <taxon>Chytridiomycetes</taxon>
        <taxon>Spizellomycetales</taxon>
        <taxon>Powellomycetaceae</taxon>
        <taxon>Powellomyces</taxon>
    </lineage>
</organism>
<evidence type="ECO:0000256" key="16">
    <source>
        <dbReference type="RuleBase" id="RU004196"/>
    </source>
</evidence>
<keyword evidence="7 15" id="KW-0547">Nucleotide-binding</keyword>
<dbReference type="PROSITE" id="PS50160">
    <property type="entry name" value="DNA_LIGASE_A3"/>
    <property type="match status" value="1"/>
</dbReference>
<dbReference type="GO" id="GO:0003677">
    <property type="term" value="F:DNA binding"/>
    <property type="evidence" value="ECO:0007669"/>
    <property type="project" value="InterPro"/>
</dbReference>
<keyword evidence="12 15" id="KW-0234">DNA repair</keyword>
<proteinExistence type="inferred from homology"/>
<comment type="cofactor">
    <cofactor evidence="1">
        <name>Mg(2+)</name>
        <dbReference type="ChEBI" id="CHEBI:18420"/>
    </cofactor>
</comment>
<keyword evidence="11 15" id="KW-0233">DNA recombination</keyword>
<dbReference type="SUPFAM" id="SSF52113">
    <property type="entry name" value="BRCT domain"/>
    <property type="match status" value="2"/>
</dbReference>
<feature type="domain" description="BRCT" evidence="19">
    <location>
        <begin position="917"/>
        <end position="993"/>
    </location>
</feature>
<keyword evidence="4 15" id="KW-0436">Ligase</keyword>
<dbReference type="InterPro" id="IPR012340">
    <property type="entry name" value="NA-bd_OB-fold"/>
</dbReference>
<dbReference type="InterPro" id="IPR001357">
    <property type="entry name" value="BRCT_dom"/>
</dbReference>
<evidence type="ECO:0000256" key="10">
    <source>
        <dbReference type="ARBA" id="ARBA00022842"/>
    </source>
</evidence>
<dbReference type="GO" id="GO:0046872">
    <property type="term" value="F:metal ion binding"/>
    <property type="evidence" value="ECO:0007669"/>
    <property type="project" value="UniProtKB-KW"/>
</dbReference>
<keyword evidence="6" id="KW-0677">Repeat</keyword>
<evidence type="ECO:0000256" key="9">
    <source>
        <dbReference type="ARBA" id="ARBA00022840"/>
    </source>
</evidence>
<dbReference type="GO" id="GO:0006303">
    <property type="term" value="P:double-strand break repair via nonhomologous end joining"/>
    <property type="evidence" value="ECO:0007669"/>
    <property type="project" value="TreeGrafter"/>
</dbReference>
<dbReference type="Pfam" id="PF01068">
    <property type="entry name" value="DNA_ligase_A_M"/>
    <property type="match status" value="1"/>
</dbReference>
<keyword evidence="8 15" id="KW-0227">DNA damage</keyword>
<evidence type="ECO:0000256" key="7">
    <source>
        <dbReference type="ARBA" id="ARBA00022741"/>
    </source>
</evidence>
<dbReference type="InterPro" id="IPR016059">
    <property type="entry name" value="DNA_ligase_ATP-dep_CS"/>
</dbReference>
<keyword evidence="13" id="KW-0539">Nucleus</keyword>
<dbReference type="GO" id="GO:0006310">
    <property type="term" value="P:DNA recombination"/>
    <property type="evidence" value="ECO:0007669"/>
    <property type="project" value="UniProtKB-KW"/>
</dbReference>
<evidence type="ECO:0000256" key="12">
    <source>
        <dbReference type="ARBA" id="ARBA00023204"/>
    </source>
</evidence>
<dbReference type="PANTHER" id="PTHR45997:SF1">
    <property type="entry name" value="DNA LIGASE 4"/>
    <property type="match status" value="1"/>
</dbReference>
<dbReference type="InterPro" id="IPR021536">
    <property type="entry name" value="DNA_ligase_IV_dom"/>
</dbReference>
<comment type="caution">
    <text evidence="20">The sequence shown here is derived from an EMBL/GenBank/DDBJ whole genome shotgun (WGS) entry which is preliminary data.</text>
</comment>
<evidence type="ECO:0000256" key="8">
    <source>
        <dbReference type="ARBA" id="ARBA00022763"/>
    </source>
</evidence>
<dbReference type="SUPFAM" id="SSF117018">
    <property type="entry name" value="ATP-dependent DNA ligase DNA-binding domain"/>
    <property type="match status" value="1"/>
</dbReference>
<evidence type="ECO:0000256" key="1">
    <source>
        <dbReference type="ARBA" id="ARBA00001946"/>
    </source>
</evidence>
<protein>
    <recommendedName>
        <fullName evidence="15">DNA ligase</fullName>
        <ecNumber evidence="15">6.5.1.1</ecNumber>
    </recommendedName>
</protein>
<evidence type="ECO:0000256" key="2">
    <source>
        <dbReference type="ARBA" id="ARBA00004123"/>
    </source>
</evidence>
<dbReference type="Gene3D" id="3.30.470.30">
    <property type="entry name" value="DNA ligase/mRNA capping enzyme"/>
    <property type="match status" value="1"/>
</dbReference>
<dbReference type="GO" id="GO:0005524">
    <property type="term" value="F:ATP binding"/>
    <property type="evidence" value="ECO:0007669"/>
    <property type="project" value="UniProtKB-KW"/>
</dbReference>
<evidence type="ECO:0000256" key="6">
    <source>
        <dbReference type="ARBA" id="ARBA00022737"/>
    </source>
</evidence>
<evidence type="ECO:0000259" key="18">
    <source>
        <dbReference type="PROSITE" id="PS50160"/>
    </source>
</evidence>
<dbReference type="AlphaFoldDB" id="A0A507EA83"/>
<dbReference type="Pfam" id="PF04675">
    <property type="entry name" value="DNA_ligase_A_N"/>
    <property type="match status" value="1"/>
</dbReference>
<dbReference type="InterPro" id="IPR012308">
    <property type="entry name" value="DNA_ligase_ATP-dep_N"/>
</dbReference>
<evidence type="ECO:0000256" key="17">
    <source>
        <dbReference type="SAM" id="MobiDB-lite"/>
    </source>
</evidence>
<evidence type="ECO:0000256" key="5">
    <source>
        <dbReference type="ARBA" id="ARBA00022723"/>
    </source>
</evidence>
<keyword evidence="10" id="KW-0460">Magnesium</keyword>
<evidence type="ECO:0000256" key="15">
    <source>
        <dbReference type="RuleBase" id="RU000617"/>
    </source>
</evidence>
<dbReference type="Proteomes" id="UP000318582">
    <property type="component" value="Unassembled WGS sequence"/>
</dbReference>
<dbReference type="GO" id="GO:0032807">
    <property type="term" value="C:DNA ligase IV complex"/>
    <property type="evidence" value="ECO:0007669"/>
    <property type="project" value="TreeGrafter"/>
</dbReference>
<gene>
    <name evidence="20" type="ORF">PhCBS80983_g01935</name>
</gene>
<evidence type="ECO:0000259" key="19">
    <source>
        <dbReference type="PROSITE" id="PS50172"/>
    </source>
</evidence>
<evidence type="ECO:0000256" key="13">
    <source>
        <dbReference type="ARBA" id="ARBA00023242"/>
    </source>
</evidence>
<dbReference type="SUPFAM" id="SSF50249">
    <property type="entry name" value="Nucleic acid-binding proteins"/>
    <property type="match status" value="1"/>
</dbReference>
<dbReference type="NCBIfam" id="TIGR00574">
    <property type="entry name" value="dnl1"/>
    <property type="match status" value="1"/>
</dbReference>
<evidence type="ECO:0000256" key="11">
    <source>
        <dbReference type="ARBA" id="ARBA00023172"/>
    </source>
</evidence>
<dbReference type="InterPro" id="IPR036420">
    <property type="entry name" value="BRCT_dom_sf"/>
</dbReference>
<evidence type="ECO:0000256" key="3">
    <source>
        <dbReference type="ARBA" id="ARBA00007572"/>
    </source>
</evidence>
<dbReference type="InterPro" id="IPR044125">
    <property type="entry name" value="Adenylation_DNA_ligase_IV"/>
</dbReference>